<dbReference type="InterPro" id="IPR035965">
    <property type="entry name" value="PAS-like_dom_sf"/>
</dbReference>
<dbReference type="SMART" id="SM00911">
    <property type="entry name" value="HWE_HK"/>
    <property type="match status" value="1"/>
</dbReference>
<dbReference type="InterPro" id="IPR000014">
    <property type="entry name" value="PAS"/>
</dbReference>
<dbReference type="InterPro" id="IPR011102">
    <property type="entry name" value="Sig_transdc_His_kinase_HWE"/>
</dbReference>
<comment type="catalytic activity">
    <reaction evidence="1">
        <text>ATP + protein L-histidine = ADP + protein N-phospho-L-histidine.</text>
        <dbReference type="EC" id="2.7.13.3"/>
    </reaction>
</comment>
<proteinExistence type="predicted"/>
<dbReference type="EMBL" id="JBHLUN010000007">
    <property type="protein sequence ID" value="MFC0408825.1"/>
    <property type="molecule type" value="Genomic_DNA"/>
</dbReference>
<dbReference type="InterPro" id="IPR013655">
    <property type="entry name" value="PAS_fold_3"/>
</dbReference>
<dbReference type="EC" id="2.7.13.3" evidence="2"/>
<dbReference type="Pfam" id="PF07536">
    <property type="entry name" value="HWE_HK"/>
    <property type="match status" value="1"/>
</dbReference>
<evidence type="ECO:0000256" key="6">
    <source>
        <dbReference type="ARBA" id="ARBA00022777"/>
    </source>
</evidence>
<dbReference type="RefSeq" id="WP_377044573.1">
    <property type="nucleotide sequence ID" value="NZ_JBHLUN010000007.1"/>
</dbReference>
<keyword evidence="5" id="KW-0547">Nucleotide-binding</keyword>
<protein>
    <recommendedName>
        <fullName evidence="2">histidine kinase</fullName>
        <ecNumber evidence="2">2.7.13.3</ecNumber>
    </recommendedName>
</protein>
<evidence type="ECO:0000256" key="5">
    <source>
        <dbReference type="ARBA" id="ARBA00022741"/>
    </source>
</evidence>
<name>A0ABV6JSX3_9PROT</name>
<dbReference type="Pfam" id="PF08447">
    <property type="entry name" value="PAS_3"/>
    <property type="match status" value="1"/>
</dbReference>
<organism evidence="9 10">
    <name type="scientific">Roseomonas elaeocarpi</name>
    <dbReference type="NCBI Taxonomy" id="907779"/>
    <lineage>
        <taxon>Bacteria</taxon>
        <taxon>Pseudomonadati</taxon>
        <taxon>Pseudomonadota</taxon>
        <taxon>Alphaproteobacteria</taxon>
        <taxon>Acetobacterales</taxon>
        <taxon>Roseomonadaceae</taxon>
        <taxon>Roseomonas</taxon>
    </lineage>
</organism>
<dbReference type="Proteomes" id="UP001589865">
    <property type="component" value="Unassembled WGS sequence"/>
</dbReference>
<keyword evidence="7" id="KW-0067">ATP-binding</keyword>
<evidence type="ECO:0000256" key="1">
    <source>
        <dbReference type="ARBA" id="ARBA00000085"/>
    </source>
</evidence>
<keyword evidence="6 9" id="KW-0418">Kinase</keyword>
<keyword evidence="10" id="KW-1185">Reference proteome</keyword>
<dbReference type="PANTHER" id="PTHR41523:SF7">
    <property type="entry name" value="HISTIDINE KINASE"/>
    <property type="match status" value="1"/>
</dbReference>
<keyword evidence="3" id="KW-0597">Phosphoprotein</keyword>
<evidence type="ECO:0000313" key="10">
    <source>
        <dbReference type="Proteomes" id="UP001589865"/>
    </source>
</evidence>
<dbReference type="CDD" id="cd00130">
    <property type="entry name" value="PAS"/>
    <property type="match status" value="1"/>
</dbReference>
<reference evidence="9 10" key="1">
    <citation type="submission" date="2024-09" db="EMBL/GenBank/DDBJ databases">
        <authorList>
            <person name="Sun Q."/>
            <person name="Mori K."/>
        </authorList>
    </citation>
    <scope>NUCLEOTIDE SEQUENCE [LARGE SCALE GENOMIC DNA]</scope>
    <source>
        <strain evidence="9 10">TBRC 5777</strain>
    </source>
</reference>
<feature type="domain" description="Signal transduction histidine kinase HWE region" evidence="8">
    <location>
        <begin position="128"/>
        <end position="209"/>
    </location>
</feature>
<gene>
    <name evidence="9" type="ORF">ACFFGY_11225</name>
</gene>
<evidence type="ECO:0000256" key="3">
    <source>
        <dbReference type="ARBA" id="ARBA00022553"/>
    </source>
</evidence>
<evidence type="ECO:0000313" key="9">
    <source>
        <dbReference type="EMBL" id="MFC0408825.1"/>
    </source>
</evidence>
<sequence length="331" mass="35932">MTTSPAPTSHVVLPPVAWAAAEGGALLRVEAAWSTLTGQSAEESRGFGWLEAVHPEDRRKTTEAWTSGGTNIVSVDHRILSEADGRYHHYRSCAVRKAGATGEWSGASIPVEDLLNRLEQQRGALEALRHRARNTLGIIRSIIRRTIRAGGSAEDYAAEIDARLGALTRVHAALIRDPLAGLDLAQMLADELSAWTLKEEGQVTIQGCPVRLRGKMAESLGLMIHELLADMVKRGGFSAPRSHLRVAWNVAEAGESARLVINWEETASSPVPAASERMDFAREMLERTLPYELGAKTGRQALPDGQRIVIELPQGADVIVDQAGQPQSRQP</sequence>
<evidence type="ECO:0000256" key="4">
    <source>
        <dbReference type="ARBA" id="ARBA00022679"/>
    </source>
</evidence>
<evidence type="ECO:0000256" key="2">
    <source>
        <dbReference type="ARBA" id="ARBA00012438"/>
    </source>
</evidence>
<dbReference type="Gene3D" id="3.30.450.20">
    <property type="entry name" value="PAS domain"/>
    <property type="match status" value="1"/>
</dbReference>
<evidence type="ECO:0000256" key="7">
    <source>
        <dbReference type="ARBA" id="ARBA00022840"/>
    </source>
</evidence>
<keyword evidence="4" id="KW-0808">Transferase</keyword>
<dbReference type="GO" id="GO:0016301">
    <property type="term" value="F:kinase activity"/>
    <property type="evidence" value="ECO:0007669"/>
    <property type="project" value="UniProtKB-KW"/>
</dbReference>
<comment type="caution">
    <text evidence="9">The sequence shown here is derived from an EMBL/GenBank/DDBJ whole genome shotgun (WGS) entry which is preliminary data.</text>
</comment>
<dbReference type="SUPFAM" id="SSF55785">
    <property type="entry name" value="PYP-like sensor domain (PAS domain)"/>
    <property type="match status" value="1"/>
</dbReference>
<evidence type="ECO:0000259" key="8">
    <source>
        <dbReference type="SMART" id="SM00911"/>
    </source>
</evidence>
<accession>A0ABV6JSX3</accession>
<dbReference type="PANTHER" id="PTHR41523">
    <property type="entry name" value="TWO-COMPONENT SYSTEM SENSOR PROTEIN"/>
    <property type="match status" value="1"/>
</dbReference>